<dbReference type="STRING" id="1077947.SAMN05216227_10064"/>
<dbReference type="NCBIfam" id="TIGR01733">
    <property type="entry name" value="AA-adenyl-dom"/>
    <property type="match status" value="1"/>
</dbReference>
<dbReference type="Gene3D" id="1.10.1200.10">
    <property type="entry name" value="ACP-like"/>
    <property type="match status" value="1"/>
</dbReference>
<dbReference type="GO" id="GO:0003824">
    <property type="term" value="F:catalytic activity"/>
    <property type="evidence" value="ECO:0007669"/>
    <property type="project" value="InterPro"/>
</dbReference>
<dbReference type="SUPFAM" id="SSF52777">
    <property type="entry name" value="CoA-dependent acyltransferases"/>
    <property type="match status" value="2"/>
</dbReference>
<dbReference type="Pfam" id="PF00668">
    <property type="entry name" value="Condensation"/>
    <property type="match status" value="1"/>
</dbReference>
<evidence type="ECO:0000256" key="3">
    <source>
        <dbReference type="ARBA" id="ARBA00022553"/>
    </source>
</evidence>
<comment type="cofactor">
    <cofactor evidence="1">
        <name>pantetheine 4'-phosphate</name>
        <dbReference type="ChEBI" id="CHEBI:47942"/>
    </cofactor>
</comment>
<dbReference type="InterPro" id="IPR029058">
    <property type="entry name" value="AB_hydrolase_fold"/>
</dbReference>
<dbReference type="Gene3D" id="3.40.50.980">
    <property type="match status" value="2"/>
</dbReference>
<keyword evidence="2" id="KW-0596">Phosphopantetheine</keyword>
<evidence type="ECO:0000259" key="4">
    <source>
        <dbReference type="PROSITE" id="PS50075"/>
    </source>
</evidence>
<dbReference type="GO" id="GO:0044550">
    <property type="term" value="P:secondary metabolite biosynthetic process"/>
    <property type="evidence" value="ECO:0007669"/>
    <property type="project" value="TreeGrafter"/>
</dbReference>
<dbReference type="PANTHER" id="PTHR45527">
    <property type="entry name" value="NONRIBOSOMAL PEPTIDE SYNTHETASE"/>
    <property type="match status" value="1"/>
</dbReference>
<dbReference type="InterPro" id="IPR045851">
    <property type="entry name" value="AMP-bd_C_sf"/>
</dbReference>
<dbReference type="Gene3D" id="3.40.50.1820">
    <property type="entry name" value="alpha/beta hydrolase"/>
    <property type="match status" value="1"/>
</dbReference>
<dbReference type="PROSITE" id="PS50075">
    <property type="entry name" value="CARRIER"/>
    <property type="match status" value="1"/>
</dbReference>
<dbReference type="Pfam" id="PF00975">
    <property type="entry name" value="Thioesterase"/>
    <property type="match status" value="1"/>
</dbReference>
<dbReference type="InterPro" id="IPR006162">
    <property type="entry name" value="Ppantetheine_attach_site"/>
</dbReference>
<dbReference type="PANTHER" id="PTHR45527:SF1">
    <property type="entry name" value="FATTY ACID SYNTHASE"/>
    <property type="match status" value="1"/>
</dbReference>
<dbReference type="Gene3D" id="3.30.559.30">
    <property type="entry name" value="Nonribosomal peptide synthetase, condensation domain"/>
    <property type="match status" value="1"/>
</dbReference>
<dbReference type="InterPro" id="IPR020806">
    <property type="entry name" value="PKS_PP-bd"/>
</dbReference>
<evidence type="ECO:0000256" key="2">
    <source>
        <dbReference type="ARBA" id="ARBA00022450"/>
    </source>
</evidence>
<dbReference type="Gene3D" id="3.30.300.30">
    <property type="match status" value="1"/>
</dbReference>
<organism evidence="5 6">
    <name type="scientific">Pseudorhodobacter antarcticus</name>
    <dbReference type="NCBI Taxonomy" id="1077947"/>
    <lineage>
        <taxon>Bacteria</taxon>
        <taxon>Pseudomonadati</taxon>
        <taxon>Pseudomonadota</taxon>
        <taxon>Alphaproteobacteria</taxon>
        <taxon>Rhodobacterales</taxon>
        <taxon>Paracoccaceae</taxon>
        <taxon>Pseudorhodobacter</taxon>
    </lineage>
</organism>
<evidence type="ECO:0000256" key="1">
    <source>
        <dbReference type="ARBA" id="ARBA00001957"/>
    </source>
</evidence>
<dbReference type="SUPFAM" id="SSF47336">
    <property type="entry name" value="ACP-like"/>
    <property type="match status" value="1"/>
</dbReference>
<sequence length="1298" mass="135776">MSGTRGFALTPVQAGMVYEGMALRDPGVNLEQVVVHLGCSMVDVARLEAVWAAAIARHDVLRLVVQVDAMRQHIGAGFAVPLVVEDFAGDLPAWLAVDRARGVDVSVAGGWRLTLLRGAGQSVLVWTFSHVMLDGRSFRMLLEEVFAAYDGGGRVLPLAPTFQDHAEAVAAADPAVAKAFFAQYLAGFDRATVLGFVGAQAGAGTEVYDAALSAAQTQALVARADAAGVSFASFVQAAWALVLARVSGQGDVVFGVTRSGRYITPGAQGMLGCLITTQPLRVKLAPDMTLDAALATLRADLMAQRPYEGLGLADIAAVSEVGVLFDSLVMVERQSLHAGLQALGGAWRGRRVELFEQGAAALTLAAYGDACLQLRLEARLDQISAVDAQRYLAYVTHVLGAMAQAPPDVRLCDLAMMPAAERAGLVALGQPVRALPALRPACFAQAFEAVAARQPHAPALTQMGRDWVLDYAGLDARANQLAQHLAQNGIGPGTILGLCLPRSADFVALMLAASKRGAAFLPMDPSYPPDALLHMARDAGVALILTQEPQDWMAGLAVLQVTPHLGADLQAMAPARGGLQDDRAAYVIYTSGSTGKPKGVVVSQAAFVAHAFAAIDQYGLVQGDRALQFAALSFDVALEEIAPTLLAGAQVVLRDEAMMTSPQGFLAAVAAAGITVLNLPTGFWQVLLGALEGGAVLPAGVRLMVVGGERMPPDAVARWQGLAHMPRLVNGYGPTEATITCAAFEVLGAVQGPDVPVGRAFGHAALYLRAPDGSLSPQGARGEVWVGGVAVADGYLGQPALSAQWFLPNPDAPGRMYRTGDLGHWDGSGDLVVAGRADRQIKLRGFRIEPAEVEAVLEALPGVALAHVGVAQGRLIGWLRAPNVDAPPDLVALRAEIAAQLPVAKRPEVMFVTDWPQTPGGKTDVRRLPMPVLAQGGAQARARGAGDAQTNRIAEVFGSVLGCDVPGPDDSFFDLGGHSLQMLTLIGHIEAAFSRRLTVAQVHAQPTPQGLSELLGEAVQIAPGTDLMDCLMPIQPLGTGVPIYGVHVLGVNGSFFRPLAQAMGLDQPIFGLTVGLLSADTPQTVEDTAQLYFRAIEAHRPEGPVGLVAVSLGSYMALELAQQLAAAGRDVRLLGLLDAAGPAGRGKIRGLAWLGAHLTLLRAGGFGYLRGLIAAKWDGLRHRLEKLRLFLTTQRAPTSVGGFVAANDVAIQNYTPRAYAGRITIIRARSSVFDSEAAIADGLGWGPWAQGGFAVIDVAGDHLSILDAPGVDAVAQAFAREIARGPGAADARRRFGPG</sequence>
<dbReference type="GO" id="GO:0031177">
    <property type="term" value="F:phosphopantetheine binding"/>
    <property type="evidence" value="ECO:0007669"/>
    <property type="project" value="InterPro"/>
</dbReference>
<dbReference type="SUPFAM" id="SSF56801">
    <property type="entry name" value="Acetyl-CoA synthetase-like"/>
    <property type="match status" value="1"/>
</dbReference>
<dbReference type="InterPro" id="IPR023213">
    <property type="entry name" value="CAT-like_dom_sf"/>
</dbReference>
<accession>A0A1H8CYS1</accession>
<dbReference type="InterPro" id="IPR001242">
    <property type="entry name" value="Condensation_dom"/>
</dbReference>
<dbReference type="SMART" id="SM00823">
    <property type="entry name" value="PKS_PP"/>
    <property type="match status" value="1"/>
</dbReference>
<dbReference type="PROSITE" id="PS00012">
    <property type="entry name" value="PHOSPHOPANTETHEINE"/>
    <property type="match status" value="1"/>
</dbReference>
<dbReference type="EMBL" id="FOCO01000006">
    <property type="protein sequence ID" value="SEN00120.1"/>
    <property type="molecule type" value="Genomic_DNA"/>
</dbReference>
<dbReference type="InterPro" id="IPR009081">
    <property type="entry name" value="PP-bd_ACP"/>
</dbReference>
<dbReference type="InterPro" id="IPR000873">
    <property type="entry name" value="AMP-dep_synth/lig_dom"/>
</dbReference>
<keyword evidence="6" id="KW-1185">Reference proteome</keyword>
<dbReference type="Proteomes" id="UP000183002">
    <property type="component" value="Unassembled WGS sequence"/>
</dbReference>
<evidence type="ECO:0000313" key="6">
    <source>
        <dbReference type="Proteomes" id="UP000183002"/>
    </source>
</evidence>
<dbReference type="GO" id="GO:0005737">
    <property type="term" value="C:cytoplasm"/>
    <property type="evidence" value="ECO:0007669"/>
    <property type="project" value="TreeGrafter"/>
</dbReference>
<dbReference type="CDD" id="cd05930">
    <property type="entry name" value="A_NRPS"/>
    <property type="match status" value="1"/>
</dbReference>
<proteinExistence type="predicted"/>
<protein>
    <submittedName>
        <fullName evidence="5">Amino acid adenylation domain-containing protein</fullName>
    </submittedName>
</protein>
<dbReference type="OrthoDB" id="9803968at2"/>
<reference evidence="5 6" key="1">
    <citation type="submission" date="2016-10" db="EMBL/GenBank/DDBJ databases">
        <authorList>
            <person name="de Groot N.N."/>
        </authorList>
    </citation>
    <scope>NUCLEOTIDE SEQUENCE [LARGE SCALE GENOMIC DNA]</scope>
    <source>
        <strain evidence="5 6">CGMCC 1.10836</strain>
    </source>
</reference>
<dbReference type="Gene3D" id="3.30.559.10">
    <property type="entry name" value="Chloramphenicol acetyltransferase-like domain"/>
    <property type="match status" value="1"/>
</dbReference>
<feature type="domain" description="Carrier" evidence="4">
    <location>
        <begin position="944"/>
        <end position="1019"/>
    </location>
</feature>
<gene>
    <name evidence="5" type="ORF">SAMN05216227_10064</name>
</gene>
<dbReference type="InterPro" id="IPR036736">
    <property type="entry name" value="ACP-like_sf"/>
</dbReference>
<name>A0A1H8CYS1_9RHOB</name>
<dbReference type="GO" id="GO:0043041">
    <property type="term" value="P:amino acid activation for nonribosomal peptide biosynthetic process"/>
    <property type="evidence" value="ECO:0007669"/>
    <property type="project" value="TreeGrafter"/>
</dbReference>
<dbReference type="InterPro" id="IPR001031">
    <property type="entry name" value="Thioesterase"/>
</dbReference>
<dbReference type="Gene3D" id="2.30.38.10">
    <property type="entry name" value="Luciferase, Domain 3"/>
    <property type="match status" value="1"/>
</dbReference>
<evidence type="ECO:0000313" key="5">
    <source>
        <dbReference type="EMBL" id="SEN00120.1"/>
    </source>
</evidence>
<dbReference type="Pfam" id="PF00550">
    <property type="entry name" value="PP-binding"/>
    <property type="match status" value="1"/>
</dbReference>
<dbReference type="InterPro" id="IPR010071">
    <property type="entry name" value="AA_adenyl_dom"/>
</dbReference>
<dbReference type="InterPro" id="IPR020845">
    <property type="entry name" value="AMP-binding_CS"/>
</dbReference>
<dbReference type="Pfam" id="PF00501">
    <property type="entry name" value="AMP-binding"/>
    <property type="match status" value="1"/>
</dbReference>
<dbReference type="SUPFAM" id="SSF53474">
    <property type="entry name" value="alpha/beta-Hydrolases"/>
    <property type="match status" value="1"/>
</dbReference>
<dbReference type="PROSITE" id="PS00455">
    <property type="entry name" value="AMP_BINDING"/>
    <property type="match status" value="1"/>
</dbReference>
<dbReference type="RefSeq" id="WP_050518483.1">
    <property type="nucleotide sequence ID" value="NZ_FOCO01000006.1"/>
</dbReference>
<keyword evidence="3" id="KW-0597">Phosphoprotein</keyword>